<dbReference type="Gene3D" id="2.40.440.10">
    <property type="entry name" value="L,D-transpeptidase catalytic domain-like"/>
    <property type="match status" value="1"/>
</dbReference>
<feature type="domain" description="L,D-TPase catalytic" evidence="10">
    <location>
        <begin position="366"/>
        <end position="499"/>
    </location>
</feature>
<evidence type="ECO:0000256" key="3">
    <source>
        <dbReference type="ARBA" id="ARBA00022679"/>
    </source>
</evidence>
<dbReference type="SUPFAM" id="SSF141523">
    <property type="entry name" value="L,D-transpeptidase catalytic domain-like"/>
    <property type="match status" value="1"/>
</dbReference>
<feature type="signal peptide" evidence="9">
    <location>
        <begin position="1"/>
        <end position="22"/>
    </location>
</feature>
<dbReference type="InterPro" id="IPR050979">
    <property type="entry name" value="LD-transpeptidase"/>
</dbReference>
<dbReference type="GO" id="GO:0016740">
    <property type="term" value="F:transferase activity"/>
    <property type="evidence" value="ECO:0007669"/>
    <property type="project" value="UniProtKB-KW"/>
</dbReference>
<keyword evidence="3" id="KW-0808">Transferase</keyword>
<feature type="chain" id="PRO_5011650766" evidence="9">
    <location>
        <begin position="23"/>
        <end position="500"/>
    </location>
</feature>
<dbReference type="PANTHER" id="PTHR30582:SF30">
    <property type="entry name" value="BLR4375 PROTEIN"/>
    <property type="match status" value="1"/>
</dbReference>
<feature type="compositionally biased region" description="Basic and acidic residues" evidence="8">
    <location>
        <begin position="148"/>
        <end position="160"/>
    </location>
</feature>
<dbReference type="PANTHER" id="PTHR30582">
    <property type="entry name" value="L,D-TRANSPEPTIDASE"/>
    <property type="match status" value="1"/>
</dbReference>
<dbReference type="CDD" id="cd16913">
    <property type="entry name" value="YkuD_like"/>
    <property type="match status" value="1"/>
</dbReference>
<evidence type="ECO:0000256" key="7">
    <source>
        <dbReference type="PROSITE-ProRule" id="PRU01373"/>
    </source>
</evidence>
<feature type="active site" description="Proton donor/acceptor" evidence="7">
    <location>
        <position position="459"/>
    </location>
</feature>
<gene>
    <name evidence="11" type="ORF">SAMN05216452_1685</name>
</gene>
<dbReference type="GO" id="GO:0008360">
    <property type="term" value="P:regulation of cell shape"/>
    <property type="evidence" value="ECO:0007669"/>
    <property type="project" value="UniProtKB-UniRule"/>
</dbReference>
<evidence type="ECO:0000313" key="11">
    <source>
        <dbReference type="EMBL" id="SEB49752.1"/>
    </source>
</evidence>
<evidence type="ECO:0000256" key="8">
    <source>
        <dbReference type="SAM" id="MobiDB-lite"/>
    </source>
</evidence>
<keyword evidence="4 7" id="KW-0133">Cell shape</keyword>
<name>A0A1H4JVR3_9HYPH</name>
<feature type="compositionally biased region" description="Basic and acidic residues" evidence="8">
    <location>
        <begin position="171"/>
        <end position="184"/>
    </location>
</feature>
<keyword evidence="9" id="KW-0732">Signal</keyword>
<comment type="pathway">
    <text evidence="1 7">Cell wall biogenesis; peptidoglycan biosynthesis.</text>
</comment>
<evidence type="ECO:0000256" key="5">
    <source>
        <dbReference type="ARBA" id="ARBA00022984"/>
    </source>
</evidence>
<evidence type="ECO:0000256" key="2">
    <source>
        <dbReference type="ARBA" id="ARBA00005992"/>
    </source>
</evidence>
<dbReference type="Pfam" id="PF03734">
    <property type="entry name" value="YkuD"/>
    <property type="match status" value="1"/>
</dbReference>
<feature type="compositionally biased region" description="Basic and acidic residues" evidence="8">
    <location>
        <begin position="98"/>
        <end position="108"/>
    </location>
</feature>
<dbReference type="AlphaFoldDB" id="A0A1H4JVR3"/>
<dbReference type="InterPro" id="IPR005490">
    <property type="entry name" value="LD_TPept_cat_dom"/>
</dbReference>
<evidence type="ECO:0000256" key="6">
    <source>
        <dbReference type="ARBA" id="ARBA00023316"/>
    </source>
</evidence>
<evidence type="ECO:0000256" key="9">
    <source>
        <dbReference type="SAM" id="SignalP"/>
    </source>
</evidence>
<accession>A0A1H4JVR3</accession>
<comment type="similarity">
    <text evidence="2">Belongs to the YkuD family.</text>
</comment>
<evidence type="ECO:0000256" key="4">
    <source>
        <dbReference type="ARBA" id="ARBA00022960"/>
    </source>
</evidence>
<dbReference type="InterPro" id="IPR038063">
    <property type="entry name" value="Transpep_catalytic_dom"/>
</dbReference>
<dbReference type="GO" id="GO:0071555">
    <property type="term" value="P:cell wall organization"/>
    <property type="evidence" value="ECO:0007669"/>
    <property type="project" value="UniProtKB-UniRule"/>
</dbReference>
<evidence type="ECO:0000259" key="10">
    <source>
        <dbReference type="PROSITE" id="PS52029"/>
    </source>
</evidence>
<feature type="region of interest" description="Disordered" evidence="8">
    <location>
        <begin position="91"/>
        <end position="213"/>
    </location>
</feature>
<feature type="compositionally biased region" description="Low complexity" evidence="8">
    <location>
        <begin position="195"/>
        <end position="206"/>
    </location>
</feature>
<keyword evidence="12" id="KW-1185">Reference proteome</keyword>
<dbReference type="GO" id="GO:0018104">
    <property type="term" value="P:peptidoglycan-protein cross-linking"/>
    <property type="evidence" value="ECO:0007669"/>
    <property type="project" value="TreeGrafter"/>
</dbReference>
<sequence>MNVKLNLLTALCLAMGPTAAWAAMPEVETRRNGQIFQSASDVAGNQTVLNAEPAEAPIELAQNYDFDVYIDQYGREIIVDAFTGEVVEIRPPAPGSRQYERRPSRPREFNGQVYDFSDPREVDRYRRDRGRARNAPDNRYSDPYANRSYDEAPRYDDRNVYPEAPNYGRAPIERAPLDAPDPRDSMAAIPDEDTGFSSGSGNASGSPTLSKDSAVVMPRGVSEDVTRFQVLLDRVGASPGVIDGHTGDNVNKAIRAYREITGQTLRTYDKEWIEAELERTGGPAFKEYTITAEDAAGPYVASIPADYAHKAQLDALSYTSVVEMLAERFHMDEKYLTALNPDANFNRPGTIIRVVNVGKPMKAAVTRIVADKSAKQLRAYNEDGQLVAAYPATIGSSDTPSPTGTHTVARIALNPEYTYNPKINFKQGNNDKVLTIPPGPNGPVGSVWIALSKPTYGIHGTPDPSKIGKTASHGCIRLTNWDAEELAKRVKPGVTVTFAE</sequence>
<dbReference type="RefSeq" id="WP_090328196.1">
    <property type="nucleotide sequence ID" value="NZ_FNSL01000001.1"/>
</dbReference>
<proteinExistence type="inferred from homology"/>
<feature type="compositionally biased region" description="Basic and acidic residues" evidence="8">
    <location>
        <begin position="117"/>
        <end position="126"/>
    </location>
</feature>
<feature type="active site" description="Nucleophile" evidence="7">
    <location>
        <position position="475"/>
    </location>
</feature>
<keyword evidence="11" id="KW-0449">Lipoprotein</keyword>
<organism evidence="11 12">
    <name type="scientific">Nitratireductor aquibiodomus</name>
    <dbReference type="NCBI Taxonomy" id="204799"/>
    <lineage>
        <taxon>Bacteria</taxon>
        <taxon>Pseudomonadati</taxon>
        <taxon>Pseudomonadota</taxon>
        <taxon>Alphaproteobacteria</taxon>
        <taxon>Hyphomicrobiales</taxon>
        <taxon>Phyllobacteriaceae</taxon>
        <taxon>Nitratireductor</taxon>
    </lineage>
</organism>
<keyword evidence="6 7" id="KW-0961">Cell wall biogenesis/degradation</keyword>
<dbReference type="UniPathway" id="UPA00219"/>
<dbReference type="GO" id="GO:0005576">
    <property type="term" value="C:extracellular region"/>
    <property type="evidence" value="ECO:0007669"/>
    <property type="project" value="TreeGrafter"/>
</dbReference>
<dbReference type="EMBL" id="FNSL01000001">
    <property type="protein sequence ID" value="SEB49752.1"/>
    <property type="molecule type" value="Genomic_DNA"/>
</dbReference>
<dbReference type="GO" id="GO:0071972">
    <property type="term" value="F:peptidoglycan L,D-transpeptidase activity"/>
    <property type="evidence" value="ECO:0007669"/>
    <property type="project" value="TreeGrafter"/>
</dbReference>
<dbReference type="Proteomes" id="UP000199064">
    <property type="component" value="Unassembled WGS sequence"/>
</dbReference>
<reference evidence="12" key="1">
    <citation type="submission" date="2016-10" db="EMBL/GenBank/DDBJ databases">
        <authorList>
            <person name="Varghese N."/>
            <person name="Submissions S."/>
        </authorList>
    </citation>
    <scope>NUCLEOTIDE SEQUENCE [LARGE SCALE GENOMIC DNA]</scope>
    <source>
        <strain evidence="12">ES.061</strain>
    </source>
</reference>
<evidence type="ECO:0000313" key="12">
    <source>
        <dbReference type="Proteomes" id="UP000199064"/>
    </source>
</evidence>
<dbReference type="PROSITE" id="PS52029">
    <property type="entry name" value="LD_TPASE"/>
    <property type="match status" value="1"/>
</dbReference>
<protein>
    <submittedName>
        <fullName evidence="11">Lipoprotein-anchoring transpeptidase ErfK/SrfK</fullName>
    </submittedName>
</protein>
<evidence type="ECO:0000256" key="1">
    <source>
        <dbReference type="ARBA" id="ARBA00004752"/>
    </source>
</evidence>
<keyword evidence="5 7" id="KW-0573">Peptidoglycan synthesis</keyword>